<keyword evidence="1" id="KW-0694">RNA-binding</keyword>
<gene>
    <name evidence="5" type="ORF">AFUS01_LOCUS41179</name>
</gene>
<evidence type="ECO:0000313" key="5">
    <source>
        <dbReference type="EMBL" id="CAG7831437.1"/>
    </source>
</evidence>
<feature type="transmembrane region" description="Helical" evidence="3">
    <location>
        <begin position="12"/>
        <end position="31"/>
    </location>
</feature>
<keyword evidence="3" id="KW-1133">Transmembrane helix</keyword>
<dbReference type="EMBL" id="CAJVCH010560478">
    <property type="protein sequence ID" value="CAG7831437.1"/>
    <property type="molecule type" value="Genomic_DNA"/>
</dbReference>
<keyword evidence="3" id="KW-0812">Transmembrane</keyword>
<protein>
    <recommendedName>
        <fullName evidence="4">Chromatin target of PRMT1 protein C-terminal domain-containing protein</fullName>
    </recommendedName>
</protein>
<accession>A0A8J2LA07</accession>
<keyword evidence="3" id="KW-0472">Membrane</keyword>
<dbReference type="GO" id="GO:0003723">
    <property type="term" value="F:RNA binding"/>
    <property type="evidence" value="ECO:0007669"/>
    <property type="project" value="UniProtKB-KW"/>
</dbReference>
<evidence type="ECO:0000256" key="1">
    <source>
        <dbReference type="ARBA" id="ARBA00022884"/>
    </source>
</evidence>
<name>A0A8J2LA07_9HEXA</name>
<dbReference type="Proteomes" id="UP000708208">
    <property type="component" value="Unassembled WGS sequence"/>
</dbReference>
<proteinExistence type="predicted"/>
<dbReference type="Pfam" id="PF13865">
    <property type="entry name" value="FoP_duplication"/>
    <property type="match status" value="1"/>
</dbReference>
<dbReference type="AlphaFoldDB" id="A0A8J2LA07"/>
<evidence type="ECO:0000259" key="4">
    <source>
        <dbReference type="SMART" id="SM01218"/>
    </source>
</evidence>
<sequence>MICMGAVVESTGVHISVVTFYVVLLFTWNSWRASTIKLDLDPFSIMDFGGYRSDPRAHGRMPIPSTIPVTTITTGIPLSDRFKLIQHDQDHDRVYSQDGYGIPSTSRYGGGRQGMGLFGPGVPKSTSQRNRQLALALAKRARGPTAPTPLFRNRGVGRLNNPRPVQSRLGIARGNARPAPVVSRGVRRGLLRNLTGGRGLGLNRVQKSVGAINRNRNQGQGVQTANRGQRGGRGSPNRGGARGRGRGGRGATRGGGAGAAGGAATAKTGPVSKESLDSELDSYMANSKAYLDKQLDDYMLQAKAAAAAVTAGTVLVEEADVSMADA</sequence>
<feature type="region of interest" description="Disordered" evidence="2">
    <location>
        <begin position="210"/>
        <end position="273"/>
    </location>
</feature>
<feature type="compositionally biased region" description="Polar residues" evidence="2">
    <location>
        <begin position="214"/>
        <end position="226"/>
    </location>
</feature>
<organism evidence="5 6">
    <name type="scientific">Allacma fusca</name>
    <dbReference type="NCBI Taxonomy" id="39272"/>
    <lineage>
        <taxon>Eukaryota</taxon>
        <taxon>Metazoa</taxon>
        <taxon>Ecdysozoa</taxon>
        <taxon>Arthropoda</taxon>
        <taxon>Hexapoda</taxon>
        <taxon>Collembola</taxon>
        <taxon>Symphypleona</taxon>
        <taxon>Sminthuridae</taxon>
        <taxon>Allacma</taxon>
    </lineage>
</organism>
<feature type="compositionally biased region" description="Gly residues" evidence="2">
    <location>
        <begin position="248"/>
        <end position="261"/>
    </location>
</feature>
<comment type="caution">
    <text evidence="5">The sequence shown here is derived from an EMBL/GenBank/DDBJ whole genome shotgun (WGS) entry which is preliminary data.</text>
</comment>
<evidence type="ECO:0000256" key="2">
    <source>
        <dbReference type="SAM" id="MobiDB-lite"/>
    </source>
</evidence>
<evidence type="ECO:0000256" key="3">
    <source>
        <dbReference type="SAM" id="Phobius"/>
    </source>
</evidence>
<reference evidence="5" key="1">
    <citation type="submission" date="2021-06" db="EMBL/GenBank/DDBJ databases">
        <authorList>
            <person name="Hodson N. C."/>
            <person name="Mongue J. A."/>
            <person name="Jaron S. K."/>
        </authorList>
    </citation>
    <scope>NUCLEOTIDE SEQUENCE</scope>
</reference>
<dbReference type="OrthoDB" id="446014at2759"/>
<keyword evidence="6" id="KW-1185">Reference proteome</keyword>
<dbReference type="InterPro" id="IPR025715">
    <property type="entry name" value="FoP_C"/>
</dbReference>
<evidence type="ECO:0000313" key="6">
    <source>
        <dbReference type="Proteomes" id="UP000708208"/>
    </source>
</evidence>
<dbReference type="SMART" id="SM01218">
    <property type="entry name" value="FoP_duplication"/>
    <property type="match status" value="1"/>
</dbReference>
<feature type="domain" description="Chromatin target of PRMT1 protein C-terminal" evidence="4">
    <location>
        <begin position="214"/>
        <end position="305"/>
    </location>
</feature>
<feature type="region of interest" description="Disordered" evidence="2">
    <location>
        <begin position="139"/>
        <end position="166"/>
    </location>
</feature>